<proteinExistence type="predicted"/>
<gene>
    <name evidence="1" type="ORF">A4X09_0g6539</name>
</gene>
<dbReference type="AlphaFoldDB" id="A0A8X7N4U0"/>
<organism evidence="1 2">
    <name type="scientific">Tilletia walkeri</name>
    <dbReference type="NCBI Taxonomy" id="117179"/>
    <lineage>
        <taxon>Eukaryota</taxon>
        <taxon>Fungi</taxon>
        <taxon>Dikarya</taxon>
        <taxon>Basidiomycota</taxon>
        <taxon>Ustilaginomycotina</taxon>
        <taxon>Exobasidiomycetes</taxon>
        <taxon>Tilletiales</taxon>
        <taxon>Tilletiaceae</taxon>
        <taxon>Tilletia</taxon>
    </lineage>
</organism>
<evidence type="ECO:0000313" key="1">
    <source>
        <dbReference type="EMBL" id="KAE8265740.1"/>
    </source>
</evidence>
<reference evidence="1" key="1">
    <citation type="submission" date="2016-04" db="EMBL/GenBank/DDBJ databases">
        <authorList>
            <person name="Nguyen H.D."/>
            <person name="Samba Siva P."/>
            <person name="Cullis J."/>
            <person name="Levesque C.A."/>
            <person name="Hambleton S."/>
        </authorList>
    </citation>
    <scope>NUCLEOTIDE SEQUENCE</scope>
    <source>
        <strain evidence="1">DAOMC 236422</strain>
    </source>
</reference>
<reference evidence="1" key="2">
    <citation type="journal article" date="2019" name="IMA Fungus">
        <title>Genome sequencing and comparison of five Tilletia species to identify candidate genes for the detection of regulated species infecting wheat.</title>
        <authorList>
            <person name="Nguyen H.D.T."/>
            <person name="Sultana T."/>
            <person name="Kesanakurti P."/>
            <person name="Hambleton S."/>
        </authorList>
    </citation>
    <scope>NUCLEOTIDE SEQUENCE</scope>
    <source>
        <strain evidence="1">DAOMC 236422</strain>
    </source>
</reference>
<dbReference type="EMBL" id="LWDG02000430">
    <property type="protein sequence ID" value="KAE8265740.1"/>
    <property type="molecule type" value="Genomic_DNA"/>
</dbReference>
<feature type="non-terminal residue" evidence="1">
    <location>
        <position position="276"/>
    </location>
</feature>
<sequence>MDAGLQIFPSSVFVAASSTAPGSTALALETDVSSTLSSQAVAESGKAKQTVSAVASTPALRLSSSPAPLEITAESVARMATVQSSMASSLPPLPMLPHPLASPPKPSELSHIRSEFNKHTSPLIWERFRLALQERSDAFNQAYGHIPSVVRDGFKMRSLAPAYETYVAKNYFKDEELPMMKKWVSKAMDDGFLAGLFTREDVGREIGHFHTIPLKLIVTEETETKPRKERVVADVSHPRSIPGRPLPPYKSINDQQDAADAPWEWFLVVNDIMIHG</sequence>
<accession>A0A8X7N4U0</accession>
<evidence type="ECO:0000313" key="2">
    <source>
        <dbReference type="Proteomes" id="UP000078113"/>
    </source>
</evidence>
<protein>
    <submittedName>
        <fullName evidence="1">Uncharacterized protein</fullName>
    </submittedName>
</protein>
<comment type="caution">
    <text evidence="1">The sequence shown here is derived from an EMBL/GenBank/DDBJ whole genome shotgun (WGS) entry which is preliminary data.</text>
</comment>
<name>A0A8X7N4U0_9BASI</name>
<keyword evidence="2" id="KW-1185">Reference proteome</keyword>
<dbReference type="Proteomes" id="UP000078113">
    <property type="component" value="Unassembled WGS sequence"/>
</dbReference>